<protein>
    <submittedName>
        <fullName evidence="2">Uncharacterized protein</fullName>
    </submittedName>
</protein>
<evidence type="ECO:0000313" key="3">
    <source>
        <dbReference type="Proteomes" id="UP000217944"/>
    </source>
</evidence>
<dbReference type="EMBL" id="BDME01000001">
    <property type="protein sequence ID" value="GAX87376.1"/>
    <property type="molecule type" value="Genomic_DNA"/>
</dbReference>
<gene>
    <name evidence="2" type="ORF">LNAT_P0671</name>
</gene>
<evidence type="ECO:0000256" key="1">
    <source>
        <dbReference type="SAM" id="Phobius"/>
    </source>
</evidence>
<keyword evidence="1" id="KW-1133">Transmembrane helix</keyword>
<feature type="transmembrane region" description="Helical" evidence="1">
    <location>
        <begin position="6"/>
        <end position="26"/>
    </location>
</feature>
<name>A0A292YD57_9BACT</name>
<comment type="caution">
    <text evidence="2">The sequence shown here is derived from an EMBL/GenBank/DDBJ whole genome shotgun (WGS) entry which is preliminary data.</text>
</comment>
<organism evidence="2 3">
    <name type="scientific">Lebetimonas natsushimae</name>
    <dbReference type="NCBI Taxonomy" id="1936991"/>
    <lineage>
        <taxon>Bacteria</taxon>
        <taxon>Pseudomonadati</taxon>
        <taxon>Campylobacterota</taxon>
        <taxon>Epsilonproteobacteria</taxon>
        <taxon>Nautiliales</taxon>
        <taxon>Nautiliaceae</taxon>
        <taxon>Lebetimonas</taxon>
    </lineage>
</organism>
<sequence>MNLSDLTGEIFLILLFLGMAIGAIIVDKIRRKK</sequence>
<accession>A0A292YD57</accession>
<evidence type="ECO:0000313" key="2">
    <source>
        <dbReference type="EMBL" id="GAX87376.1"/>
    </source>
</evidence>
<proteinExistence type="predicted"/>
<keyword evidence="3" id="KW-1185">Reference proteome</keyword>
<keyword evidence="1" id="KW-0472">Membrane</keyword>
<reference evidence="2 3" key="1">
    <citation type="journal article" date="2017" name="Syst. Appl. Microbiol.">
        <title>Lebetimonas natsushimae sp. nov., a novel strictly anaerobic, moderately thermophilic chemoautotroph isolated from a deep-sea hydrothermal vent polychaete nest in the Mid-Okinawa Trough.</title>
        <authorList>
            <person name="Nagata R."/>
            <person name="Takaki Y."/>
            <person name="Tame A."/>
            <person name="Nunoura T."/>
            <person name="Muto H."/>
            <person name="Mino S."/>
            <person name="Sawayama S."/>
            <person name="Takai K."/>
            <person name="Nakagawa S."/>
        </authorList>
    </citation>
    <scope>NUCLEOTIDE SEQUENCE [LARGE SCALE GENOMIC DNA]</scope>
    <source>
        <strain evidence="2 3">HS1857</strain>
    </source>
</reference>
<dbReference type="AlphaFoldDB" id="A0A292YD57"/>
<keyword evidence="1" id="KW-0812">Transmembrane</keyword>
<dbReference type="Proteomes" id="UP000217944">
    <property type="component" value="Unassembled WGS sequence"/>
</dbReference>